<accession>A0AA46AFP0</accession>
<dbReference type="AlphaFoldDB" id="A0AA46AFP0"/>
<reference evidence="1" key="1">
    <citation type="submission" date="2017-05" db="EMBL/GenBank/DDBJ databases">
        <authorList>
            <person name="Varghese N."/>
            <person name="Submissions S."/>
        </authorList>
    </citation>
    <scope>NUCLEOTIDE SEQUENCE</scope>
    <source>
        <strain evidence="1">DSM 18763</strain>
    </source>
</reference>
<organism evidence="1 2">
    <name type="scientific">Venenivibrio stagnispumantis</name>
    <dbReference type="NCBI Taxonomy" id="407998"/>
    <lineage>
        <taxon>Bacteria</taxon>
        <taxon>Pseudomonadati</taxon>
        <taxon>Aquificota</taxon>
        <taxon>Aquificia</taxon>
        <taxon>Aquificales</taxon>
        <taxon>Hydrogenothermaceae</taxon>
        <taxon>Venenivibrio</taxon>
    </lineage>
</organism>
<evidence type="ECO:0000313" key="2">
    <source>
        <dbReference type="Proteomes" id="UP001157947"/>
    </source>
</evidence>
<proteinExistence type="predicted"/>
<protein>
    <submittedName>
        <fullName evidence="1">Uncharacterized protein</fullName>
    </submittedName>
</protein>
<comment type="caution">
    <text evidence="1">The sequence shown here is derived from an EMBL/GenBank/DDBJ whole genome shotgun (WGS) entry which is preliminary data.</text>
</comment>
<dbReference type="RefSeq" id="WP_265134358.1">
    <property type="nucleotide sequence ID" value="NZ_FXTX01000021.1"/>
</dbReference>
<sequence length="161" mass="18830">MKNKDMNFILADVENFIFFQQRKVDKILSKKEILSKEESILIYSHFSDSLHKIANLFRDLEHIKDENVLKDISAISMHVLAWIIFTFPSIELESPLFAENYKIEEKDILDFLAEKLILIEDLSDNIFSLKEESRHIYNSIDKAASLFGFLASVMKKNIIEN</sequence>
<evidence type="ECO:0000313" key="1">
    <source>
        <dbReference type="EMBL" id="SMP20937.1"/>
    </source>
</evidence>
<dbReference type="EMBL" id="FXTX01000021">
    <property type="protein sequence ID" value="SMP20937.1"/>
    <property type="molecule type" value="Genomic_DNA"/>
</dbReference>
<keyword evidence="2" id="KW-1185">Reference proteome</keyword>
<dbReference type="Proteomes" id="UP001157947">
    <property type="component" value="Unassembled WGS sequence"/>
</dbReference>
<gene>
    <name evidence="1" type="ORF">SAMN06264868_12129</name>
</gene>
<name>A0AA46AFP0_9AQUI</name>